<dbReference type="GO" id="GO:0005886">
    <property type="term" value="C:plasma membrane"/>
    <property type="evidence" value="ECO:0007669"/>
    <property type="project" value="UniProtKB-SubCell"/>
</dbReference>
<dbReference type="OrthoDB" id="3822483at2"/>
<keyword evidence="1" id="KW-0472">Membrane</keyword>
<protein>
    <submittedName>
        <fullName evidence="2">ABC transporter permease subunit</fullName>
    </submittedName>
</protein>
<keyword evidence="1" id="KW-0812">Transmembrane</keyword>
<dbReference type="EMBL" id="CP047156">
    <property type="protein sequence ID" value="QHC01098.1"/>
    <property type="molecule type" value="Genomic_DNA"/>
</dbReference>
<dbReference type="KEGG" id="eke:EK0264_12890"/>
<dbReference type="PANTHER" id="PTHR37305">
    <property type="entry name" value="INTEGRAL MEMBRANE PROTEIN-RELATED"/>
    <property type="match status" value="1"/>
</dbReference>
<dbReference type="RefSeq" id="WP_159546235.1">
    <property type="nucleotide sequence ID" value="NZ_CP047156.1"/>
</dbReference>
<feature type="transmembrane region" description="Helical" evidence="1">
    <location>
        <begin position="179"/>
        <end position="200"/>
    </location>
</feature>
<reference evidence="2 3" key="1">
    <citation type="journal article" date="2018" name="Int. J. Syst. Evol. Microbiol.">
        <title>Epidermidibacterium keratini gen. nov., sp. nov., a member of the family Sporichthyaceae, isolated from keratin epidermis.</title>
        <authorList>
            <person name="Lee D.G."/>
            <person name="Trujillo M.E."/>
            <person name="Kang S."/>
            <person name="Nam J.J."/>
            <person name="Kim Y.J."/>
        </authorList>
    </citation>
    <scope>NUCLEOTIDE SEQUENCE [LARGE SCALE GENOMIC DNA]</scope>
    <source>
        <strain evidence="2 3">EPI-7</strain>
    </source>
</reference>
<name>A0A7L4YPV7_9ACTN</name>
<feature type="transmembrane region" description="Helical" evidence="1">
    <location>
        <begin position="75"/>
        <end position="100"/>
    </location>
</feature>
<keyword evidence="3" id="KW-1185">Reference proteome</keyword>
<dbReference type="AlphaFoldDB" id="A0A7L4YPV7"/>
<feature type="transmembrane region" description="Helical" evidence="1">
    <location>
        <begin position="207"/>
        <end position="227"/>
    </location>
</feature>
<organism evidence="2 3">
    <name type="scientific">Epidermidibacterium keratini</name>
    <dbReference type="NCBI Taxonomy" id="1891644"/>
    <lineage>
        <taxon>Bacteria</taxon>
        <taxon>Bacillati</taxon>
        <taxon>Actinomycetota</taxon>
        <taxon>Actinomycetes</taxon>
        <taxon>Sporichthyales</taxon>
        <taxon>Sporichthyaceae</taxon>
        <taxon>Epidermidibacterium</taxon>
    </lineage>
</organism>
<dbReference type="Pfam" id="PF12679">
    <property type="entry name" value="ABC2_membrane_2"/>
    <property type="match status" value="1"/>
</dbReference>
<keyword evidence="1" id="KW-1133">Transmembrane helix</keyword>
<accession>A0A7L4YPV7</accession>
<gene>
    <name evidence="2" type="ORF">EK0264_12890</name>
</gene>
<dbReference type="PANTHER" id="PTHR37305:SF1">
    <property type="entry name" value="MEMBRANE PROTEIN"/>
    <property type="match status" value="1"/>
</dbReference>
<dbReference type="InParanoid" id="A0A7L4YPV7"/>
<sequence>MSKVTDTAAAPGYRASATLPFWVEVRRQLGRRRTLGVFVFMAVLPLVLIGAFALGDPEEMGPSSRVNLIDVATTSAMNFVLFVFFVTTGFFLVVVFALFFGDTVASEAQWGSLRYLLAAPVPRMLLLARKLAVAFVLSVAALLTIVLVALGAGTIAYGWQGVATPVGFEIPAGEMLWRLAAIVGYLVINLLIVGALAFYLSVRTDAPLAAVGGTVFIVIVSSILGQVDALGELRTFLPTYYNFAWIGMLSDPPDTGDMLAGVSWSLVYAVVLFALAFWTFRRKDVTS</sequence>
<feature type="transmembrane region" description="Helical" evidence="1">
    <location>
        <begin position="131"/>
        <end position="159"/>
    </location>
</feature>
<evidence type="ECO:0000313" key="2">
    <source>
        <dbReference type="EMBL" id="QHC01098.1"/>
    </source>
</evidence>
<dbReference type="GO" id="GO:0140359">
    <property type="term" value="F:ABC-type transporter activity"/>
    <property type="evidence" value="ECO:0007669"/>
    <property type="project" value="InterPro"/>
</dbReference>
<proteinExistence type="predicted"/>
<dbReference type="Proteomes" id="UP000463857">
    <property type="component" value="Chromosome"/>
</dbReference>
<feature type="transmembrane region" description="Helical" evidence="1">
    <location>
        <begin position="258"/>
        <end position="280"/>
    </location>
</feature>
<evidence type="ECO:0000256" key="1">
    <source>
        <dbReference type="SAM" id="Phobius"/>
    </source>
</evidence>
<evidence type="ECO:0000313" key="3">
    <source>
        <dbReference type="Proteomes" id="UP000463857"/>
    </source>
</evidence>
<feature type="transmembrane region" description="Helical" evidence="1">
    <location>
        <begin position="35"/>
        <end position="55"/>
    </location>
</feature>